<comment type="subcellular location">
    <subcellularLocation>
        <location evidence="1">Cell membrane</location>
        <topology evidence="1">Peripheral membrane protein</topology>
    </subcellularLocation>
</comment>
<evidence type="ECO:0000259" key="6">
    <source>
        <dbReference type="PROSITE" id="PS50893"/>
    </source>
</evidence>
<dbReference type="InterPro" id="IPR003593">
    <property type="entry name" value="AAA+_ATPase"/>
</dbReference>
<evidence type="ECO:0000313" key="8">
    <source>
        <dbReference type="Proteomes" id="UP000265962"/>
    </source>
</evidence>
<evidence type="ECO:0000256" key="3">
    <source>
        <dbReference type="ARBA" id="ARBA00022741"/>
    </source>
</evidence>
<dbReference type="InterPro" id="IPR050763">
    <property type="entry name" value="ABC_transporter_ATP-binding"/>
</dbReference>
<dbReference type="Proteomes" id="UP000265962">
    <property type="component" value="Unassembled WGS sequence"/>
</dbReference>
<dbReference type="CDD" id="cd03230">
    <property type="entry name" value="ABC_DR_subfamily_A"/>
    <property type="match status" value="1"/>
</dbReference>
<organism evidence="7 8">
    <name type="scientific">Propionibacterium ruminifibrarum</name>
    <dbReference type="NCBI Taxonomy" id="1962131"/>
    <lineage>
        <taxon>Bacteria</taxon>
        <taxon>Bacillati</taxon>
        <taxon>Actinomycetota</taxon>
        <taxon>Actinomycetes</taxon>
        <taxon>Propionibacteriales</taxon>
        <taxon>Propionibacteriaceae</taxon>
        <taxon>Propionibacterium</taxon>
    </lineage>
</organism>
<dbReference type="InterPro" id="IPR003439">
    <property type="entry name" value="ABC_transporter-like_ATP-bd"/>
</dbReference>
<keyword evidence="8" id="KW-1185">Reference proteome</keyword>
<dbReference type="PANTHER" id="PTHR42711:SF17">
    <property type="entry name" value="ABC TRANSPORTER ATP-BINDING PROTEIN"/>
    <property type="match status" value="1"/>
</dbReference>
<accession>A0A375I1S5</accession>
<reference evidence="8" key="1">
    <citation type="submission" date="2018-02" db="EMBL/GenBank/DDBJ databases">
        <authorList>
            <person name="Hornung B."/>
        </authorList>
    </citation>
    <scope>NUCLEOTIDE SEQUENCE [LARGE SCALE GENOMIC DNA]</scope>
</reference>
<dbReference type="PANTHER" id="PTHR42711">
    <property type="entry name" value="ABC TRANSPORTER ATP-BINDING PROTEIN"/>
    <property type="match status" value="1"/>
</dbReference>
<dbReference type="EC" id="3.6.1.3" evidence="7"/>
<evidence type="ECO:0000256" key="4">
    <source>
        <dbReference type="ARBA" id="ARBA00022840"/>
    </source>
</evidence>
<dbReference type="Gene3D" id="3.40.50.300">
    <property type="entry name" value="P-loop containing nucleotide triphosphate hydrolases"/>
    <property type="match status" value="1"/>
</dbReference>
<keyword evidence="4" id="KW-0067">ATP-binding</keyword>
<keyword evidence="7" id="KW-0378">Hydrolase</keyword>
<dbReference type="Pfam" id="PF00005">
    <property type="entry name" value="ABC_tran"/>
    <property type="match status" value="1"/>
</dbReference>
<evidence type="ECO:0000256" key="5">
    <source>
        <dbReference type="ARBA" id="ARBA00023251"/>
    </source>
</evidence>
<dbReference type="SMART" id="SM00382">
    <property type="entry name" value="AAA"/>
    <property type="match status" value="1"/>
</dbReference>
<dbReference type="AlphaFoldDB" id="A0A375I1S5"/>
<keyword evidence="2" id="KW-0813">Transport</keyword>
<dbReference type="GO" id="GO:0046677">
    <property type="term" value="P:response to antibiotic"/>
    <property type="evidence" value="ECO:0007669"/>
    <property type="project" value="UniProtKB-KW"/>
</dbReference>
<gene>
    <name evidence="7" type="ORF">PROPJV5_1737</name>
</gene>
<proteinExistence type="predicted"/>
<evidence type="ECO:0000256" key="2">
    <source>
        <dbReference type="ARBA" id="ARBA00022448"/>
    </source>
</evidence>
<name>A0A375I1S5_9ACTN</name>
<dbReference type="OrthoDB" id="9804819at2"/>
<protein>
    <submittedName>
        <fullName evidence="7">Adenosinetriphosphatase</fullName>
        <ecNumber evidence="7">3.6.1.3</ecNumber>
    </submittedName>
</protein>
<dbReference type="GO" id="GO:0005524">
    <property type="term" value="F:ATP binding"/>
    <property type="evidence" value="ECO:0007669"/>
    <property type="project" value="UniProtKB-KW"/>
</dbReference>
<evidence type="ECO:0000313" key="7">
    <source>
        <dbReference type="EMBL" id="SPF68762.1"/>
    </source>
</evidence>
<dbReference type="EMBL" id="OMOH01000006">
    <property type="protein sequence ID" value="SPF68762.1"/>
    <property type="molecule type" value="Genomic_DNA"/>
</dbReference>
<dbReference type="GO" id="GO:0016887">
    <property type="term" value="F:ATP hydrolysis activity"/>
    <property type="evidence" value="ECO:0007669"/>
    <property type="project" value="InterPro"/>
</dbReference>
<sequence>MASTTAPEPAVRISGLTKSFGPLVAVDRLDLTVARGEVVAFLGPNGAGKSTTLDVVLGFSRADAGTVTVLGDAPARAVRDGRVGAVLQAGGLLPDLTVRQTLDVVASLQCSTPDVEAVIAQTRLSGLLRRKVGKCSGGEVQRIRLALALLPRPELLVLDEPTTGMDVTARADFWETMREATAQGRAILFATHYLTEAADFADRIVIIDRGRLVADGSVDEIRALGEGTTVTASWPGLSGEPELREALAPVAGSLLTVSVHGEHVELRTTAADDVARLLLTATPAVHLGISALSLDDVFTELVAQEPDAAPAP</sequence>
<dbReference type="PROSITE" id="PS50893">
    <property type="entry name" value="ABC_TRANSPORTER_2"/>
    <property type="match status" value="1"/>
</dbReference>
<evidence type="ECO:0000256" key="1">
    <source>
        <dbReference type="ARBA" id="ARBA00004202"/>
    </source>
</evidence>
<feature type="domain" description="ABC transporter" evidence="6">
    <location>
        <begin position="11"/>
        <end position="234"/>
    </location>
</feature>
<keyword evidence="3" id="KW-0547">Nucleotide-binding</keyword>
<dbReference type="SUPFAM" id="SSF52540">
    <property type="entry name" value="P-loop containing nucleoside triphosphate hydrolases"/>
    <property type="match status" value="1"/>
</dbReference>
<dbReference type="InterPro" id="IPR027417">
    <property type="entry name" value="P-loop_NTPase"/>
</dbReference>
<dbReference type="GO" id="GO:0005886">
    <property type="term" value="C:plasma membrane"/>
    <property type="evidence" value="ECO:0007669"/>
    <property type="project" value="UniProtKB-SubCell"/>
</dbReference>
<keyword evidence="5" id="KW-0046">Antibiotic resistance</keyword>